<dbReference type="Gene3D" id="3.40.50.720">
    <property type="entry name" value="NAD(P)-binding Rossmann-like Domain"/>
    <property type="match status" value="1"/>
</dbReference>
<evidence type="ECO:0000256" key="3">
    <source>
        <dbReference type="RuleBase" id="RU000363"/>
    </source>
</evidence>
<dbReference type="OrthoDB" id="9792003at2"/>
<protein>
    <submittedName>
        <fullName evidence="5">Short-chain dehydrogenase/reductase SDR</fullName>
    </submittedName>
</protein>
<dbReference type="NCBIfam" id="NF004825">
    <property type="entry name" value="PRK06181.1"/>
    <property type="match status" value="1"/>
</dbReference>
<sequence length="332" mass="34996">MKTVLGALSLAAGALSLRRARRSGSFRGKVVLITGGSRGLGLLLARRFAREGARLALLARSEATLERAATELRRAHGAAVLTLPADVGERAQVERAVAETVRAFGRLDVLVNNAGIIQVGPYAHMDTADFEAAMRTHFWGPLYATLAALPHLRGRGGRIVNIASIGGKVAVPHLAPYSASKFALVGLSDALRAELAREGVRVTTVCPWLTRTGSYRNVSVKGQHALELTWFALSDSLPLVSMSGERAARCIVEATRRGAPRLVLAPHGRAAVAAEALFPGFVAAAMATANGLLPDPAPGGDEARVAHEVPSRLAPSLLTRLSERAAARNNEL</sequence>
<keyword evidence="2" id="KW-0560">Oxidoreductase</keyword>
<evidence type="ECO:0000256" key="1">
    <source>
        <dbReference type="ARBA" id="ARBA00006484"/>
    </source>
</evidence>
<dbReference type="eggNOG" id="COG0300">
    <property type="taxonomic scope" value="Bacteria"/>
</dbReference>
<dbReference type="FunFam" id="3.40.50.720:FF:000084">
    <property type="entry name" value="Short-chain dehydrogenase reductase"/>
    <property type="match status" value="1"/>
</dbReference>
<organism evidence="5 6">
    <name type="scientific">Truepera radiovictrix (strain DSM 17093 / CIP 108686 / LMG 22925 / RQ-24)</name>
    <dbReference type="NCBI Taxonomy" id="649638"/>
    <lineage>
        <taxon>Bacteria</taxon>
        <taxon>Thermotogati</taxon>
        <taxon>Deinococcota</taxon>
        <taxon>Deinococci</taxon>
        <taxon>Trueperales</taxon>
        <taxon>Trueperaceae</taxon>
        <taxon>Truepera</taxon>
    </lineage>
</organism>
<dbReference type="Proteomes" id="UP000000379">
    <property type="component" value="Chromosome"/>
</dbReference>
<dbReference type="RefSeq" id="WP_013177231.1">
    <property type="nucleotide sequence ID" value="NC_014221.1"/>
</dbReference>
<dbReference type="PANTHER" id="PTHR44196:SF1">
    <property type="entry name" value="DEHYDROGENASE_REDUCTASE SDR FAMILY MEMBER 7B"/>
    <property type="match status" value="1"/>
</dbReference>
<dbReference type="PRINTS" id="PR00080">
    <property type="entry name" value="SDRFAMILY"/>
</dbReference>
<dbReference type="PANTHER" id="PTHR44196">
    <property type="entry name" value="DEHYDROGENASE/REDUCTASE SDR FAMILY MEMBER 7B"/>
    <property type="match status" value="1"/>
</dbReference>
<dbReference type="GO" id="GO:0016491">
    <property type="term" value="F:oxidoreductase activity"/>
    <property type="evidence" value="ECO:0007669"/>
    <property type="project" value="UniProtKB-KW"/>
</dbReference>
<feature type="domain" description="Ketoreductase" evidence="4">
    <location>
        <begin position="29"/>
        <end position="211"/>
    </location>
</feature>
<evidence type="ECO:0000313" key="6">
    <source>
        <dbReference type="Proteomes" id="UP000000379"/>
    </source>
</evidence>
<gene>
    <name evidence="5" type="ordered locus">Trad_0723</name>
</gene>
<reference evidence="6" key="1">
    <citation type="submission" date="2010-05" db="EMBL/GenBank/DDBJ databases">
        <title>The complete genome of Truepera radiovictris DSM 17093.</title>
        <authorList>
            <consortium name="US DOE Joint Genome Institute (JGI-PGF)"/>
            <person name="Lucas S."/>
            <person name="Copeland A."/>
            <person name="Lapidus A."/>
            <person name="Glavina del Rio T."/>
            <person name="Dalin E."/>
            <person name="Tice H."/>
            <person name="Bruce D."/>
            <person name="Goodwin L."/>
            <person name="Pitluck S."/>
            <person name="Kyrpides N."/>
            <person name="Mavromatis K."/>
            <person name="Ovchinnikova G."/>
            <person name="Munk A.C."/>
            <person name="Detter J.C."/>
            <person name="Han C."/>
            <person name="Tapia R."/>
            <person name="Land M."/>
            <person name="Hauser L."/>
            <person name="Markowitz V."/>
            <person name="Cheng J.-F."/>
            <person name="Hugenholtz P."/>
            <person name="Woyke T."/>
            <person name="Wu D."/>
            <person name="Tindall B."/>
            <person name="Pomrenke H.G."/>
            <person name="Brambilla E."/>
            <person name="Klenk H.-P."/>
            <person name="Eisen J.A."/>
        </authorList>
    </citation>
    <scope>NUCLEOTIDE SEQUENCE [LARGE SCALE GENOMIC DNA]</scope>
    <source>
        <strain evidence="6">DSM 17093 / CIP 108686 / LMG 22925 / RQ-24</strain>
    </source>
</reference>
<keyword evidence="6" id="KW-1185">Reference proteome</keyword>
<comment type="similarity">
    <text evidence="1 3">Belongs to the short-chain dehydrogenases/reductases (SDR) family.</text>
</comment>
<dbReference type="SMART" id="SM00822">
    <property type="entry name" value="PKS_KR"/>
    <property type="match status" value="1"/>
</dbReference>
<dbReference type="InterPro" id="IPR002347">
    <property type="entry name" value="SDR_fam"/>
</dbReference>
<accession>D7CTK2</accession>
<dbReference type="AlphaFoldDB" id="D7CTK2"/>
<dbReference type="InterPro" id="IPR020904">
    <property type="entry name" value="Sc_DH/Rdtase_CS"/>
</dbReference>
<dbReference type="KEGG" id="tra:Trad_0723"/>
<dbReference type="Pfam" id="PF00106">
    <property type="entry name" value="adh_short"/>
    <property type="match status" value="1"/>
</dbReference>
<proteinExistence type="inferred from homology"/>
<name>D7CTK2_TRURR</name>
<dbReference type="GO" id="GO:0016020">
    <property type="term" value="C:membrane"/>
    <property type="evidence" value="ECO:0007669"/>
    <property type="project" value="TreeGrafter"/>
</dbReference>
<dbReference type="HOGENOM" id="CLU_010194_2_1_0"/>
<reference evidence="5 6" key="2">
    <citation type="journal article" date="2011" name="Stand. Genomic Sci.">
        <title>Complete genome sequence of Truepera radiovictrix type strain (RQ-24).</title>
        <authorList>
            <person name="Ivanova N."/>
            <person name="Rohde C."/>
            <person name="Munk C."/>
            <person name="Nolan M."/>
            <person name="Lucas S."/>
            <person name="Del Rio T.G."/>
            <person name="Tice H."/>
            <person name="Deshpande S."/>
            <person name="Cheng J.F."/>
            <person name="Tapia R."/>
            <person name="Han C."/>
            <person name="Goodwin L."/>
            <person name="Pitluck S."/>
            <person name="Liolios K."/>
            <person name="Mavromatis K."/>
            <person name="Mikhailova N."/>
            <person name="Pati A."/>
            <person name="Chen A."/>
            <person name="Palaniappan K."/>
            <person name="Land M."/>
            <person name="Hauser L."/>
            <person name="Chang Y.J."/>
            <person name="Jeffries C.D."/>
            <person name="Brambilla E."/>
            <person name="Rohde M."/>
            <person name="Goker M."/>
            <person name="Tindall B.J."/>
            <person name="Woyke T."/>
            <person name="Bristow J."/>
            <person name="Eisen J.A."/>
            <person name="Markowitz V."/>
            <person name="Hugenholtz P."/>
            <person name="Kyrpides N.C."/>
            <person name="Klenk H.P."/>
            <person name="Lapidus A."/>
        </authorList>
    </citation>
    <scope>NUCLEOTIDE SEQUENCE [LARGE SCALE GENOMIC DNA]</scope>
    <source>
        <strain evidence="6">DSM 17093 / CIP 108686 / LMG 22925 / RQ-24</strain>
    </source>
</reference>
<evidence type="ECO:0000313" key="5">
    <source>
        <dbReference type="EMBL" id="ADI13859.1"/>
    </source>
</evidence>
<dbReference type="EMBL" id="CP002049">
    <property type="protein sequence ID" value="ADI13859.1"/>
    <property type="molecule type" value="Genomic_DNA"/>
</dbReference>
<dbReference type="PROSITE" id="PS00061">
    <property type="entry name" value="ADH_SHORT"/>
    <property type="match status" value="1"/>
</dbReference>
<evidence type="ECO:0000256" key="2">
    <source>
        <dbReference type="ARBA" id="ARBA00023002"/>
    </source>
</evidence>
<evidence type="ECO:0000259" key="4">
    <source>
        <dbReference type="SMART" id="SM00822"/>
    </source>
</evidence>
<dbReference type="InterPro" id="IPR057326">
    <property type="entry name" value="KR_dom"/>
</dbReference>
<dbReference type="SUPFAM" id="SSF51735">
    <property type="entry name" value="NAD(P)-binding Rossmann-fold domains"/>
    <property type="match status" value="1"/>
</dbReference>
<dbReference type="PRINTS" id="PR00081">
    <property type="entry name" value="GDHRDH"/>
</dbReference>
<dbReference type="STRING" id="649638.Trad_0723"/>
<dbReference type="InterPro" id="IPR036291">
    <property type="entry name" value="NAD(P)-bd_dom_sf"/>
</dbReference>